<gene>
    <name evidence="3" type="ORF">BW733_14200</name>
</gene>
<dbReference type="Proteomes" id="UP000188235">
    <property type="component" value="Chromosome"/>
</dbReference>
<reference evidence="3 4" key="1">
    <citation type="journal article" date="2008" name="Int. J. Syst. Evol. Microbiol.">
        <title>Tessaracoccus flavescens sp. nov., isolated from marine sediment.</title>
        <authorList>
            <person name="Lee D.W."/>
            <person name="Lee S.D."/>
        </authorList>
    </citation>
    <scope>NUCLEOTIDE SEQUENCE [LARGE SCALE GENOMIC DNA]</scope>
    <source>
        <strain evidence="3 4">SST-39T</strain>
    </source>
</reference>
<evidence type="ECO:0000259" key="2">
    <source>
        <dbReference type="Pfam" id="PF13462"/>
    </source>
</evidence>
<feature type="domain" description="Thioredoxin-like fold" evidence="2">
    <location>
        <begin position="92"/>
        <end position="235"/>
    </location>
</feature>
<accession>A0A1Q2D0D1</accession>
<evidence type="ECO:0000313" key="3">
    <source>
        <dbReference type="EMBL" id="AQP51803.1"/>
    </source>
</evidence>
<dbReference type="Gene3D" id="3.40.30.10">
    <property type="entry name" value="Glutaredoxin"/>
    <property type="match status" value="1"/>
</dbReference>
<dbReference type="STRING" id="399497.BW733_14200"/>
<keyword evidence="4" id="KW-1185">Reference proteome</keyword>
<dbReference type="InterPro" id="IPR012336">
    <property type="entry name" value="Thioredoxin-like_fold"/>
</dbReference>
<evidence type="ECO:0000256" key="1">
    <source>
        <dbReference type="SAM" id="MobiDB-lite"/>
    </source>
</evidence>
<name>A0A1Q2D0D1_9ACTN</name>
<dbReference type="EMBL" id="CP019607">
    <property type="protein sequence ID" value="AQP51803.1"/>
    <property type="molecule type" value="Genomic_DNA"/>
</dbReference>
<proteinExistence type="predicted"/>
<dbReference type="SUPFAM" id="SSF52833">
    <property type="entry name" value="Thioredoxin-like"/>
    <property type="match status" value="1"/>
</dbReference>
<dbReference type="AlphaFoldDB" id="A0A1Q2D0D1"/>
<dbReference type="Pfam" id="PF13462">
    <property type="entry name" value="Thioredoxin_4"/>
    <property type="match status" value="1"/>
</dbReference>
<dbReference type="InterPro" id="IPR036249">
    <property type="entry name" value="Thioredoxin-like_sf"/>
</dbReference>
<feature type="region of interest" description="Disordered" evidence="1">
    <location>
        <begin position="27"/>
        <end position="70"/>
    </location>
</feature>
<organism evidence="3 4">
    <name type="scientific">Tessaracoccus flavescens</name>
    <dbReference type="NCBI Taxonomy" id="399497"/>
    <lineage>
        <taxon>Bacteria</taxon>
        <taxon>Bacillati</taxon>
        <taxon>Actinomycetota</taxon>
        <taxon>Actinomycetes</taxon>
        <taxon>Propionibacteriales</taxon>
        <taxon>Propionibacteriaceae</taxon>
        <taxon>Tessaracoccus</taxon>
    </lineage>
</organism>
<evidence type="ECO:0000313" key="4">
    <source>
        <dbReference type="Proteomes" id="UP000188235"/>
    </source>
</evidence>
<feature type="compositionally biased region" description="Low complexity" evidence="1">
    <location>
        <begin position="31"/>
        <end position="59"/>
    </location>
</feature>
<dbReference type="KEGG" id="tfa:BW733_14200"/>
<sequence>MLIVAAIIVGLGVIAFGTYLAVTAGQRDADPTPTAATSPAESSPSGAPESTSPAPTEASPSEEVDPDVKMPPNATEFFGIALQGKQPKEGTPHLVIYVDYMCPPCATSSKTYLAAIQTLVLEDKITAEVRAATFLDPKHPGNWSTNAARAAASADMLGYFDDYHEALLGAMPVAGAYTDEILLEQAAQSAGMTADDLAKFQILYAAGQVDGFVSVAAEKALEQVQQVPTYRVSGQDLIIDGAGAMSPDPQGVLDAVLAAWETGGKQVDG</sequence>
<protein>
    <recommendedName>
        <fullName evidence="2">Thioredoxin-like fold domain-containing protein</fullName>
    </recommendedName>
</protein>